<gene>
    <name evidence="4" type="ORF">SAMN02982929_00138</name>
    <name evidence="5" type="ORF">SAMN05216506_101894</name>
</gene>
<evidence type="ECO:0000313" key="6">
    <source>
        <dbReference type="Proteomes" id="UP000199690"/>
    </source>
</evidence>
<evidence type="ECO:0000313" key="5">
    <source>
        <dbReference type="EMBL" id="SFC49716.1"/>
    </source>
</evidence>
<dbReference type="PRINTS" id="PR00080">
    <property type="entry name" value="SDRFAMILY"/>
</dbReference>
<protein>
    <submittedName>
        <fullName evidence="4">NAD(P)-dependent dehydrogenase, short-chain alcohol dehydrogenase family</fullName>
    </submittedName>
</protein>
<dbReference type="SMR" id="A0A1H5T665"/>
<dbReference type="Gene3D" id="3.40.50.720">
    <property type="entry name" value="NAD(P)-binding Rossmann-like Domain"/>
    <property type="match status" value="1"/>
</dbReference>
<comment type="similarity">
    <text evidence="1 3">Belongs to the short-chain dehydrogenases/reductases (SDR) family.</text>
</comment>
<accession>A0A1H5T665</accession>
<reference evidence="4" key="2">
    <citation type="submission" date="2016-10" db="EMBL/GenBank/DDBJ databases">
        <authorList>
            <person name="de Groot N.N."/>
        </authorList>
    </citation>
    <scope>NUCLEOTIDE SEQUENCE [LARGE SCALE GENOMIC DNA]</scope>
    <source>
        <strain evidence="4">ATCC 20501</strain>
    </source>
</reference>
<dbReference type="Proteomes" id="UP000199690">
    <property type="component" value="Unassembled WGS sequence"/>
</dbReference>
<dbReference type="InterPro" id="IPR002347">
    <property type="entry name" value="SDR_fam"/>
</dbReference>
<proteinExistence type="inferred from homology"/>
<organism evidence="4 7">
    <name type="scientific">Saccharopolyspora kobensis</name>
    <dbReference type="NCBI Taxonomy" id="146035"/>
    <lineage>
        <taxon>Bacteria</taxon>
        <taxon>Bacillati</taxon>
        <taxon>Actinomycetota</taxon>
        <taxon>Actinomycetes</taxon>
        <taxon>Pseudonocardiales</taxon>
        <taxon>Pseudonocardiaceae</taxon>
        <taxon>Saccharopolyspora</taxon>
    </lineage>
</organism>
<dbReference type="InterPro" id="IPR036291">
    <property type="entry name" value="NAD(P)-bd_dom_sf"/>
</dbReference>
<sequence>MAAETEPLTANSPVGEWLAHPEGAPLLRELLAQAGFDEQVLTPVRQLPLQQLADLSRGSLPQEVVDDLVRNANGGTAPEAFEEAAGWRERITPGRFDGRTVIVTGAASGIGRATASRIAREGGRVVAVDISAQRLAELAAQLPGSDVVTVVADLTDAGHLQRILDAAGPRIDGLANVAGISDDFSPIHEVSDEVWQRVFAINVDGLFRLTRAVVPVMLAASRGSIVNVASEAALRGSAAGVAYTASKHAVVGITRSTAFMYGPQGIRVNAVAPGGVATGITSAGSTSEFGGGRIRDFLALIPPIATAEHLAASITFLLSDDGVNVSGAVLPSDGAWSVQ</sequence>
<dbReference type="Pfam" id="PF00106">
    <property type="entry name" value="adh_short"/>
    <property type="match status" value="1"/>
</dbReference>
<dbReference type="EMBL" id="FOME01000001">
    <property type="protein sequence ID" value="SFC49716.1"/>
    <property type="molecule type" value="Genomic_DNA"/>
</dbReference>
<dbReference type="Proteomes" id="UP000236729">
    <property type="component" value="Unassembled WGS sequence"/>
</dbReference>
<dbReference type="RefSeq" id="WP_093346286.1">
    <property type="nucleotide sequence ID" value="NZ_FNVB01000002.1"/>
</dbReference>
<dbReference type="InterPro" id="IPR020904">
    <property type="entry name" value="Sc_DH/Rdtase_CS"/>
</dbReference>
<evidence type="ECO:0000256" key="1">
    <source>
        <dbReference type="ARBA" id="ARBA00006484"/>
    </source>
</evidence>
<evidence type="ECO:0000313" key="7">
    <source>
        <dbReference type="Proteomes" id="UP000236729"/>
    </source>
</evidence>
<name>A0A1H5T665_9PSEU</name>
<accession>A0A1I1JML5</accession>
<keyword evidence="6" id="KW-1185">Reference proteome</keyword>
<dbReference type="PRINTS" id="PR00081">
    <property type="entry name" value="GDHRDH"/>
</dbReference>
<evidence type="ECO:0000256" key="2">
    <source>
        <dbReference type="ARBA" id="ARBA00023002"/>
    </source>
</evidence>
<dbReference type="AlphaFoldDB" id="A0A1H5T665"/>
<dbReference type="InterPro" id="IPR051122">
    <property type="entry name" value="SDR_DHRS6-like"/>
</dbReference>
<reference evidence="6 7" key="1">
    <citation type="submission" date="2016-10" db="EMBL/GenBank/DDBJ databases">
        <authorList>
            <person name="Varghese N."/>
            <person name="Submissions S."/>
        </authorList>
    </citation>
    <scope>NUCLEOTIDE SEQUENCE [LARGE SCALE GENOMIC DNA]</scope>
    <source>
        <strain evidence="7">ATCC 20501</strain>
        <strain evidence="5 6">CGMCC 4.3529</strain>
    </source>
</reference>
<dbReference type="GO" id="GO:0016491">
    <property type="term" value="F:oxidoreductase activity"/>
    <property type="evidence" value="ECO:0007669"/>
    <property type="project" value="UniProtKB-KW"/>
</dbReference>
<dbReference type="PANTHER" id="PTHR43477">
    <property type="entry name" value="DIHYDROANTICAPSIN 7-DEHYDROGENASE"/>
    <property type="match status" value="1"/>
</dbReference>
<dbReference type="PANTHER" id="PTHR43477:SF1">
    <property type="entry name" value="DIHYDROANTICAPSIN 7-DEHYDROGENASE"/>
    <property type="match status" value="1"/>
</dbReference>
<dbReference type="SUPFAM" id="SSF51735">
    <property type="entry name" value="NAD(P)-binding Rossmann-fold domains"/>
    <property type="match status" value="1"/>
</dbReference>
<evidence type="ECO:0000256" key="3">
    <source>
        <dbReference type="RuleBase" id="RU000363"/>
    </source>
</evidence>
<dbReference type="FunFam" id="3.40.50.720:FF:000084">
    <property type="entry name" value="Short-chain dehydrogenase reductase"/>
    <property type="match status" value="1"/>
</dbReference>
<dbReference type="PROSITE" id="PS00061">
    <property type="entry name" value="ADH_SHORT"/>
    <property type="match status" value="1"/>
</dbReference>
<evidence type="ECO:0000313" key="4">
    <source>
        <dbReference type="EMBL" id="SEF58234.1"/>
    </source>
</evidence>
<dbReference type="EMBL" id="FNVB01000002">
    <property type="protein sequence ID" value="SEF58234.1"/>
    <property type="molecule type" value="Genomic_DNA"/>
</dbReference>
<keyword evidence="2" id="KW-0560">Oxidoreductase</keyword>
<dbReference type="CDD" id="cd05233">
    <property type="entry name" value="SDR_c"/>
    <property type="match status" value="1"/>
</dbReference>